<dbReference type="RefSeq" id="WP_076146272.1">
    <property type="nucleotide sequence ID" value="NZ_LWLN01000001.1"/>
</dbReference>
<dbReference type="EMBL" id="LWLN01000001">
    <property type="protein sequence ID" value="OLZ41501.1"/>
    <property type="molecule type" value="Genomic_DNA"/>
</dbReference>
<keyword evidence="3" id="KW-1185">Reference proteome</keyword>
<dbReference type="PROSITE" id="PS51257">
    <property type="entry name" value="PROKAR_LIPOPROTEIN"/>
    <property type="match status" value="1"/>
</dbReference>
<sequence length="305" mass="33884">MERRRYLTVLGVLGTTGLAGCLSDDSRNSDDGNGTNDDDGSDTNAESNSDDEVPVSEVIDSYFEAAAAEDTEALAETVHTSSPLHPDGWEEDGWEFQGDRYEDIEDYDTEMVTADGSVDDIRKLEAAQFWFQETDLEEEIGSEDIALVDVEVDGLETDGPERWVLVTEDDEWRLFFRGVVDDTPDDPNEAFEEPIEDEDNDVVKEIDWDYEQEGGDGTPSDAEWARVDLTDSPGIDAETVRIESTIADTELEFYNDSEGELSTSWAGNWGAVELNPDGDQIVVTAVQNGTEEVVHREHYLPDEDG</sequence>
<feature type="region of interest" description="Disordered" evidence="1">
    <location>
        <begin position="71"/>
        <end position="91"/>
    </location>
</feature>
<comment type="caution">
    <text evidence="2">The sequence shown here is derived from an EMBL/GenBank/DDBJ whole genome shotgun (WGS) entry which is preliminary data.</text>
</comment>
<evidence type="ECO:0000313" key="2">
    <source>
        <dbReference type="EMBL" id="OLZ41501.1"/>
    </source>
</evidence>
<evidence type="ECO:0000256" key="1">
    <source>
        <dbReference type="SAM" id="MobiDB-lite"/>
    </source>
</evidence>
<feature type="region of interest" description="Disordered" evidence="1">
    <location>
        <begin position="17"/>
        <end position="55"/>
    </location>
</feature>
<dbReference type="AlphaFoldDB" id="A0A1S8AY74"/>
<accession>A0A1S8AY74</accession>
<dbReference type="Gene3D" id="3.10.450.50">
    <property type="match status" value="1"/>
</dbReference>
<gene>
    <name evidence="2" type="ORF">A6E15_11115</name>
</gene>
<proteinExistence type="predicted"/>
<protein>
    <submittedName>
        <fullName evidence="2">Uncharacterized protein</fullName>
    </submittedName>
</protein>
<evidence type="ECO:0000313" key="3">
    <source>
        <dbReference type="Proteomes" id="UP000189370"/>
    </source>
</evidence>
<dbReference type="OrthoDB" id="327300at2157"/>
<organism evidence="2 3">
    <name type="scientific">Natrinema saccharevitans</name>
    <dbReference type="NCBI Taxonomy" id="301967"/>
    <lineage>
        <taxon>Archaea</taxon>
        <taxon>Methanobacteriati</taxon>
        <taxon>Methanobacteriota</taxon>
        <taxon>Stenosarchaea group</taxon>
        <taxon>Halobacteria</taxon>
        <taxon>Halobacteriales</taxon>
        <taxon>Natrialbaceae</taxon>
        <taxon>Natrinema</taxon>
    </lineage>
</organism>
<name>A0A1S8AY74_9EURY</name>
<dbReference type="STRING" id="301967.A6E15_11115"/>
<reference evidence="3" key="1">
    <citation type="submission" date="2016-04" db="EMBL/GenBank/DDBJ databases">
        <authorList>
            <person name="Chen S.-C."/>
            <person name="Lai M.-C."/>
        </authorList>
    </citation>
    <scope>NUCLEOTIDE SEQUENCE [LARGE SCALE GENOMIC DNA]</scope>
    <source>
        <strain evidence="3">AB14</strain>
    </source>
</reference>
<dbReference type="Proteomes" id="UP000189370">
    <property type="component" value="Unassembled WGS sequence"/>
</dbReference>